<dbReference type="InterPro" id="IPR045004">
    <property type="entry name" value="ECH_dom"/>
</dbReference>
<evidence type="ECO:0000313" key="6">
    <source>
        <dbReference type="Proteomes" id="UP000274922"/>
    </source>
</evidence>
<dbReference type="Proteomes" id="UP000274922">
    <property type="component" value="Unassembled WGS sequence"/>
</dbReference>
<dbReference type="NCBIfam" id="NF004127">
    <property type="entry name" value="PRK05617.1"/>
    <property type="match status" value="1"/>
</dbReference>
<dbReference type="GO" id="GO:0006574">
    <property type="term" value="P:L-valine catabolic process"/>
    <property type="evidence" value="ECO:0007669"/>
    <property type="project" value="TreeGrafter"/>
</dbReference>
<evidence type="ECO:0000259" key="4">
    <source>
        <dbReference type="Pfam" id="PF16113"/>
    </source>
</evidence>
<dbReference type="CDD" id="cd06558">
    <property type="entry name" value="crotonase-like"/>
    <property type="match status" value="1"/>
</dbReference>
<name>A0A4P9X3N0_9FUNG</name>
<feature type="domain" description="Enoyl-CoA hydratase/isomerase" evidence="4">
    <location>
        <begin position="18"/>
        <end position="350"/>
    </location>
</feature>
<dbReference type="Gene3D" id="3.90.226.10">
    <property type="entry name" value="2-enoyl-CoA Hydratase, Chain A, domain 1"/>
    <property type="match status" value="1"/>
</dbReference>
<comment type="catalytic activity">
    <reaction evidence="1">
        <text>3-hydroxy-2-methylpropanoyl-CoA + H2O = 3-hydroxy-2-methylpropanoate + CoA + H(+)</text>
        <dbReference type="Rhea" id="RHEA:20888"/>
        <dbReference type="ChEBI" id="CHEBI:11805"/>
        <dbReference type="ChEBI" id="CHEBI:15377"/>
        <dbReference type="ChEBI" id="CHEBI:15378"/>
        <dbReference type="ChEBI" id="CHEBI:57287"/>
        <dbReference type="ChEBI" id="CHEBI:57340"/>
        <dbReference type="EC" id="3.1.2.4"/>
    </reaction>
</comment>
<dbReference type="SUPFAM" id="SSF52096">
    <property type="entry name" value="ClpP/crotonase"/>
    <property type="match status" value="1"/>
</dbReference>
<dbReference type="PANTHER" id="PTHR43176:SF3">
    <property type="entry name" value="3-HYDROXYISOBUTYRYL-COA HYDROLASE, MITOCHONDRIAL"/>
    <property type="match status" value="1"/>
</dbReference>
<keyword evidence="6" id="KW-1185">Reference proteome</keyword>
<sequence length="488" mass="53441">SGSGSSPSVRHVKRQSARVFVLNRPEKLNSLNLDMIDNMVPQLQAWQDSELCKVIVITNDAQHRAFCAGGDIATVVKQASSGKPEEMALAVQFFEAEYKLNHLIGTCTKPVVAVMNGITFGGGVGLACHAPFRIATEKTVFAMPECGIGLFPDVGGTFLLSRLDGELGTYLGLTGQQLKGEDVVLAGIASHYVPSAKLPDLMEQLADIESDEVESVNAVCDEFATGMTAEQWSEWTLGGPIRKAIDRCFAFNAIEQIVQALEKEISRAPSSDDSVAAWAKVTLDKLTASSPTSLKVTLEMLRLARTASFADCLCTDYRAAQKFLRMPDFTNYVTATFITKTKQWAWDPAWKDMTEKLPRSLIGRLLRASPSDGASSMGVRGSSTRLAFYNDRDFYQYPHRTLSGLPFERDVRRVMEGQGRRNASLAKPETKAEIIEWFMAHWGGYDAGVVHTMNPGAQRSPAARDVTIEGGFGRGKVGLRERVVDILD</sequence>
<dbReference type="EC" id="3.1.2.4" evidence="2"/>
<proteinExistence type="predicted"/>
<evidence type="ECO:0000256" key="2">
    <source>
        <dbReference type="ARBA" id="ARBA00011915"/>
    </source>
</evidence>
<dbReference type="Pfam" id="PF16113">
    <property type="entry name" value="ECH_2"/>
    <property type="match status" value="1"/>
</dbReference>
<dbReference type="OrthoDB" id="1737613at2759"/>
<dbReference type="GO" id="GO:0005739">
    <property type="term" value="C:mitochondrion"/>
    <property type="evidence" value="ECO:0007669"/>
    <property type="project" value="TreeGrafter"/>
</dbReference>
<dbReference type="InterPro" id="IPR032259">
    <property type="entry name" value="HIBYL-CoA-H"/>
</dbReference>
<evidence type="ECO:0000256" key="3">
    <source>
        <dbReference type="ARBA" id="ARBA00022801"/>
    </source>
</evidence>
<dbReference type="InterPro" id="IPR029045">
    <property type="entry name" value="ClpP/crotonase-like_dom_sf"/>
</dbReference>
<dbReference type="AlphaFoldDB" id="A0A4P9X3N0"/>
<dbReference type="GO" id="GO:0003860">
    <property type="term" value="F:3-hydroxyisobutyryl-CoA hydrolase activity"/>
    <property type="evidence" value="ECO:0007669"/>
    <property type="project" value="UniProtKB-EC"/>
</dbReference>
<keyword evidence="3" id="KW-0378">Hydrolase</keyword>
<accession>A0A4P9X3N0</accession>
<protein>
    <recommendedName>
        <fullName evidence="2">3-hydroxyisobutyryl-CoA hydrolase</fullName>
        <ecNumber evidence="2">3.1.2.4</ecNumber>
    </recommendedName>
</protein>
<reference evidence="6" key="1">
    <citation type="journal article" date="2018" name="Nat. Microbiol.">
        <title>Leveraging single-cell genomics to expand the fungal tree of life.</title>
        <authorList>
            <person name="Ahrendt S.R."/>
            <person name="Quandt C.A."/>
            <person name="Ciobanu D."/>
            <person name="Clum A."/>
            <person name="Salamov A."/>
            <person name="Andreopoulos B."/>
            <person name="Cheng J.F."/>
            <person name="Woyke T."/>
            <person name="Pelin A."/>
            <person name="Henrissat B."/>
            <person name="Reynolds N.K."/>
            <person name="Benny G.L."/>
            <person name="Smith M.E."/>
            <person name="James T.Y."/>
            <person name="Grigoriev I.V."/>
        </authorList>
    </citation>
    <scope>NUCLEOTIDE SEQUENCE [LARGE SCALE GENOMIC DNA]</scope>
    <source>
        <strain evidence="6">ATCC 52028</strain>
    </source>
</reference>
<dbReference type="STRING" id="1555241.A0A4P9X3N0"/>
<dbReference type="PANTHER" id="PTHR43176">
    <property type="entry name" value="3-HYDROXYISOBUTYRYL-COA HYDROLASE-RELATED"/>
    <property type="match status" value="1"/>
</dbReference>
<evidence type="ECO:0000313" key="5">
    <source>
        <dbReference type="EMBL" id="RKO99632.1"/>
    </source>
</evidence>
<gene>
    <name evidence="5" type="ORF">CXG81DRAFT_5398</name>
</gene>
<feature type="non-terminal residue" evidence="5">
    <location>
        <position position="488"/>
    </location>
</feature>
<evidence type="ECO:0000256" key="1">
    <source>
        <dbReference type="ARBA" id="ARBA00001709"/>
    </source>
</evidence>
<dbReference type="EMBL" id="ML014269">
    <property type="protein sequence ID" value="RKO99632.1"/>
    <property type="molecule type" value="Genomic_DNA"/>
</dbReference>
<feature type="non-terminal residue" evidence="5">
    <location>
        <position position="1"/>
    </location>
</feature>
<organism evidence="5 6">
    <name type="scientific">Caulochytrium protostelioides</name>
    <dbReference type="NCBI Taxonomy" id="1555241"/>
    <lineage>
        <taxon>Eukaryota</taxon>
        <taxon>Fungi</taxon>
        <taxon>Fungi incertae sedis</taxon>
        <taxon>Chytridiomycota</taxon>
        <taxon>Chytridiomycota incertae sedis</taxon>
        <taxon>Chytridiomycetes</taxon>
        <taxon>Caulochytriales</taxon>
        <taxon>Caulochytriaceae</taxon>
        <taxon>Caulochytrium</taxon>
    </lineage>
</organism>